<evidence type="ECO:0000256" key="1">
    <source>
        <dbReference type="SAM" id="SignalP"/>
    </source>
</evidence>
<evidence type="ECO:0000313" key="4">
    <source>
        <dbReference type="Proteomes" id="UP000032811"/>
    </source>
</evidence>
<sequence length="390" mass="44562">MKKKFKLLFLLIIMALPMCINSSIYSFAENSKENVEFLDTSKPENVFESSHWVDGTTRWDKGNAFLSPSDKAVGWGAARDKIKDEYLGYDFQKGTKIDFYEIEAVHDRYNLDGGYMCKSWEFQGYTDGKWETIHTVTDAPNWTSTTETRRYPVECKKEYSKFRILFKDIYSSGSLVIGRLRFGKNSNNSKTVLDIEPIKEKIKLNEEVTTDLTINNITQIAAEDVRIKYDTQKLKFIGFEEIDGIKLVKDIKNDKNGELRVILASKGESNIVNAKKILLKLKFKGINKGEAIVDVTKGRVSDGIEMEKDLTEEQCDQGKIIIEELKDVNGNGEFTLLDLAIDARNFKKDPKSKELSKFNTDIDINNAIDESDLLEIGKLMIDNPNYEPNK</sequence>
<accession>A0ABP1XP17</accession>
<feature type="chain" id="PRO_5045987177" description="Cohesin domain-containing protein" evidence="1">
    <location>
        <begin position="29"/>
        <end position="390"/>
    </location>
</feature>
<keyword evidence="1" id="KW-0732">Signal</keyword>
<dbReference type="Proteomes" id="UP000032811">
    <property type="component" value="Chromosome 1"/>
</dbReference>
<dbReference type="Gene3D" id="2.60.120.260">
    <property type="entry name" value="Galactose-binding domain-like"/>
    <property type="match status" value="1"/>
</dbReference>
<dbReference type="GeneID" id="97536384"/>
<feature type="domain" description="Cohesin" evidence="2">
    <location>
        <begin position="203"/>
        <end position="318"/>
    </location>
</feature>
<dbReference type="CDD" id="cd08547">
    <property type="entry name" value="Type_II_cohesin"/>
    <property type="match status" value="1"/>
</dbReference>
<dbReference type="EMBL" id="LN679998">
    <property type="protein sequence ID" value="CEJ72623.1"/>
    <property type="molecule type" value="Genomic_DNA"/>
</dbReference>
<dbReference type="RefSeq" id="WP_057544390.1">
    <property type="nucleotide sequence ID" value="NZ_CDNJ01000003.1"/>
</dbReference>
<name>A0ABP1XP17_PARSO</name>
<feature type="signal peptide" evidence="1">
    <location>
        <begin position="1"/>
        <end position="28"/>
    </location>
</feature>
<protein>
    <recommendedName>
        <fullName evidence="2">Cohesin domain-containing protein</fullName>
    </recommendedName>
</protein>
<dbReference type="SUPFAM" id="SSF49384">
    <property type="entry name" value="Carbohydrate-binding domain"/>
    <property type="match status" value="1"/>
</dbReference>
<dbReference type="InterPro" id="IPR008965">
    <property type="entry name" value="CBM2/CBM3_carb-bd_dom_sf"/>
</dbReference>
<organism evidence="3 4">
    <name type="scientific">Paraclostridium sordellii</name>
    <name type="common">Clostridium sordellii</name>
    <dbReference type="NCBI Taxonomy" id="1505"/>
    <lineage>
        <taxon>Bacteria</taxon>
        <taxon>Bacillati</taxon>
        <taxon>Bacillota</taxon>
        <taxon>Clostridia</taxon>
        <taxon>Peptostreptococcales</taxon>
        <taxon>Peptostreptococcaceae</taxon>
        <taxon>Paraclostridium</taxon>
    </lineage>
</organism>
<dbReference type="InterPro" id="IPR002102">
    <property type="entry name" value="Cohesin_dom"/>
</dbReference>
<proteinExistence type="predicted"/>
<evidence type="ECO:0000313" key="3">
    <source>
        <dbReference type="EMBL" id="CEJ72623.1"/>
    </source>
</evidence>
<evidence type="ECO:0000259" key="2">
    <source>
        <dbReference type="Pfam" id="PF00963"/>
    </source>
</evidence>
<dbReference type="Pfam" id="PF00963">
    <property type="entry name" value="Cohesin"/>
    <property type="match status" value="1"/>
</dbReference>
<gene>
    <name evidence="3" type="ORF">ATCC9714_05111</name>
</gene>
<dbReference type="Gene3D" id="2.60.40.680">
    <property type="match status" value="1"/>
</dbReference>
<reference evidence="3 4" key="1">
    <citation type="submission" date="2014-11" db="EMBL/GenBank/DDBJ databases">
        <authorList>
            <person name="Aslett M.A."/>
            <person name="De Silva N."/>
        </authorList>
    </citation>
    <scope>NUCLEOTIDE SEQUENCE [LARGE SCALE GENOMIC DNA]</scope>
    <source>
        <strain evidence="3 4">ATCC9714</strain>
    </source>
</reference>
<keyword evidence="4" id="KW-1185">Reference proteome</keyword>